<evidence type="ECO:0000256" key="2">
    <source>
        <dbReference type="ARBA" id="ARBA00005417"/>
    </source>
</evidence>
<dbReference type="GO" id="GO:0005524">
    <property type="term" value="F:ATP binding"/>
    <property type="evidence" value="ECO:0007669"/>
    <property type="project" value="UniProtKB-KW"/>
</dbReference>
<dbReference type="InterPro" id="IPR017871">
    <property type="entry name" value="ABC_transporter-like_CS"/>
</dbReference>
<dbReference type="RefSeq" id="WP_301943364.1">
    <property type="nucleotide sequence ID" value="NZ_CAKXZT010000126.1"/>
</dbReference>
<evidence type="ECO:0000313" key="8">
    <source>
        <dbReference type="Proteomes" id="UP001153050"/>
    </source>
</evidence>
<keyword evidence="4" id="KW-0547">Nucleotide-binding</keyword>
<protein>
    <submittedName>
        <fullName evidence="7">Glutathione ABC transporter ATP-binding protein</fullName>
    </submittedName>
</protein>
<dbReference type="InterPro" id="IPR003439">
    <property type="entry name" value="ABC_transporter-like_ATP-bd"/>
</dbReference>
<evidence type="ECO:0000256" key="1">
    <source>
        <dbReference type="ARBA" id="ARBA00004417"/>
    </source>
</evidence>
<dbReference type="CDD" id="cd03257">
    <property type="entry name" value="ABC_NikE_OppD_transporters"/>
    <property type="match status" value="2"/>
</dbReference>
<dbReference type="InterPro" id="IPR027417">
    <property type="entry name" value="P-loop_NTPase"/>
</dbReference>
<dbReference type="EMBL" id="CAKXZT010000126">
    <property type="protein sequence ID" value="CAH2402351.1"/>
    <property type="molecule type" value="Genomic_DNA"/>
</dbReference>
<dbReference type="SMART" id="SM00382">
    <property type="entry name" value="AAA"/>
    <property type="match status" value="2"/>
</dbReference>
<dbReference type="PROSITE" id="PS00211">
    <property type="entry name" value="ABC_TRANSPORTER_1"/>
    <property type="match status" value="2"/>
</dbReference>
<evidence type="ECO:0000256" key="3">
    <source>
        <dbReference type="ARBA" id="ARBA00022448"/>
    </source>
</evidence>
<dbReference type="Pfam" id="PF00005">
    <property type="entry name" value="ABC_tran"/>
    <property type="match status" value="2"/>
</dbReference>
<dbReference type="Gene3D" id="3.40.50.300">
    <property type="entry name" value="P-loop containing nucleotide triphosphate hydrolases"/>
    <property type="match status" value="2"/>
</dbReference>
<keyword evidence="5 7" id="KW-0067">ATP-binding</keyword>
<accession>A0ABN8JZG0</accession>
<comment type="similarity">
    <text evidence="2">Belongs to the ABC transporter superfamily.</text>
</comment>
<comment type="caution">
    <text evidence="7">The sequence shown here is derived from an EMBL/GenBank/DDBJ whole genome shotgun (WGS) entry which is preliminary data.</text>
</comment>
<dbReference type="PROSITE" id="PS50893">
    <property type="entry name" value="ABC_TRANSPORTER_2"/>
    <property type="match status" value="2"/>
</dbReference>
<evidence type="ECO:0000256" key="5">
    <source>
        <dbReference type="ARBA" id="ARBA00022840"/>
    </source>
</evidence>
<name>A0ABN8JZG0_9HYPH</name>
<dbReference type="PANTHER" id="PTHR43776:SF7">
    <property type="entry name" value="D,D-DIPEPTIDE TRANSPORT ATP-BINDING PROTEIN DDPF-RELATED"/>
    <property type="match status" value="1"/>
</dbReference>
<evidence type="ECO:0000256" key="4">
    <source>
        <dbReference type="ARBA" id="ARBA00022741"/>
    </source>
</evidence>
<dbReference type="PANTHER" id="PTHR43776">
    <property type="entry name" value="TRANSPORT ATP-BINDING PROTEIN"/>
    <property type="match status" value="1"/>
</dbReference>
<dbReference type="InterPro" id="IPR013563">
    <property type="entry name" value="Oligopep_ABC_C"/>
</dbReference>
<keyword evidence="3" id="KW-0813">Transport</keyword>
<feature type="domain" description="ABC transporter" evidence="6">
    <location>
        <begin position="17"/>
        <end position="252"/>
    </location>
</feature>
<comment type="subcellular location">
    <subcellularLocation>
        <location evidence="1">Cell inner membrane</location>
        <topology evidence="1">Peripheral membrane protein</topology>
    </subcellularLocation>
</comment>
<dbReference type="Pfam" id="PF08352">
    <property type="entry name" value="oligo_HPY"/>
    <property type="match status" value="2"/>
</dbReference>
<dbReference type="InterPro" id="IPR003593">
    <property type="entry name" value="AAA+_ATPase"/>
</dbReference>
<evidence type="ECO:0000313" key="7">
    <source>
        <dbReference type="EMBL" id="CAH2402351.1"/>
    </source>
</evidence>
<evidence type="ECO:0000259" key="6">
    <source>
        <dbReference type="PROSITE" id="PS50893"/>
    </source>
</evidence>
<reference evidence="7 8" key="1">
    <citation type="submission" date="2022-03" db="EMBL/GenBank/DDBJ databases">
        <authorList>
            <person name="Brunel B."/>
        </authorList>
    </citation>
    <scope>NUCLEOTIDE SEQUENCE [LARGE SCALE GENOMIC DNA]</scope>
    <source>
        <strain evidence="7">STM5069sample</strain>
    </source>
</reference>
<proteinExistence type="inferred from homology"/>
<keyword evidence="8" id="KW-1185">Reference proteome</keyword>
<dbReference type="InterPro" id="IPR050319">
    <property type="entry name" value="ABC_transp_ATP-bind"/>
</dbReference>
<dbReference type="SUPFAM" id="SSF52540">
    <property type="entry name" value="P-loop containing nucleoside triphosphate hydrolases"/>
    <property type="match status" value="2"/>
</dbReference>
<sequence length="551" mass="59329">MNLQPQSQCRAHPLISVQGVSVVFASGQSGSALRDLSFDLMAGEILGIVGESGSGKSVMCRAIAGLLPPSAKIKGQMNFEGRPYPLSDRRLLAGLRGHGIAMIFQDPMSALDPLMTVRRHLALRTPGDPGPLLTTAGFGDPGKILDSYPHQMSGGQCQRVAIACALAREPRLLIADEPTSALDVTVQASILKHLKAVAAERGMSIIFVTHDLAVAYQLCNQIIVMRNGVILETGSAAAVLAAPRADYTKHLIASMPRSRPHASGIMPQTSPPAGLRPIGVPSARHPALRLDNISVGYKTPDGRRFDAVRNVSVDVGEGEIVGLVGESASGKSTLAKAAVGLVTPSAGRISMNGRVVDWSRPEPSWRREIQYIFQDPRGALDPLGRIVHQVRQPLDIHRLGDKGEREAVARARLLETHLDDKLFGRKPGSLSGGQRQRATIARALTVRPRVLICDESVSALDVSIQAKILDLLLGLRDKYALAILFISHDLSVIQHICDRVVVMRHGKLIEEGPTFELFRNPTESYTRDLIAALPRLPDAPPSHLSEQEAAV</sequence>
<organism evidence="7 8">
    <name type="scientific">Mesorhizobium escarrei</name>
    <dbReference type="NCBI Taxonomy" id="666018"/>
    <lineage>
        <taxon>Bacteria</taxon>
        <taxon>Pseudomonadati</taxon>
        <taxon>Pseudomonadota</taxon>
        <taxon>Alphaproteobacteria</taxon>
        <taxon>Hyphomicrobiales</taxon>
        <taxon>Phyllobacteriaceae</taxon>
        <taxon>Mesorhizobium</taxon>
    </lineage>
</organism>
<feature type="domain" description="ABC transporter" evidence="6">
    <location>
        <begin position="288"/>
        <end position="530"/>
    </location>
</feature>
<dbReference type="Proteomes" id="UP001153050">
    <property type="component" value="Unassembled WGS sequence"/>
</dbReference>
<gene>
    <name evidence="7" type="ORF">MES5069_310087</name>
</gene>